<keyword evidence="9" id="KW-1185">Reference proteome</keyword>
<dbReference type="GO" id="GO:0015293">
    <property type="term" value="F:symporter activity"/>
    <property type="evidence" value="ECO:0007669"/>
    <property type="project" value="UniProtKB-KW"/>
</dbReference>
<reference evidence="8 9" key="1">
    <citation type="submission" date="2016-10" db="EMBL/GenBank/DDBJ databases">
        <authorList>
            <person name="de Groot N.N."/>
        </authorList>
    </citation>
    <scope>NUCLEOTIDE SEQUENCE [LARGE SCALE GENOMIC DNA]</scope>
    <source>
        <strain evidence="8 9">CGMCC 1.3430</strain>
    </source>
</reference>
<evidence type="ECO:0000256" key="5">
    <source>
        <dbReference type="ARBA" id="ARBA00023136"/>
    </source>
</evidence>
<feature type="transmembrane region" description="Helical" evidence="7">
    <location>
        <begin position="103"/>
        <end position="124"/>
    </location>
</feature>
<feature type="transmembrane region" description="Helical" evidence="7">
    <location>
        <begin position="151"/>
        <end position="168"/>
    </location>
</feature>
<dbReference type="CDD" id="cd10336">
    <property type="entry name" value="SLC6sbd_Tyt1-Like"/>
    <property type="match status" value="1"/>
</dbReference>
<dbReference type="InterPro" id="IPR047218">
    <property type="entry name" value="YocR/YhdH-like"/>
</dbReference>
<feature type="transmembrane region" description="Helical" evidence="7">
    <location>
        <begin position="180"/>
        <end position="199"/>
    </location>
</feature>
<keyword evidence="5 7" id="KW-0472">Membrane</keyword>
<feature type="transmembrane region" description="Helical" evidence="7">
    <location>
        <begin position="315"/>
        <end position="340"/>
    </location>
</feature>
<proteinExistence type="inferred from homology"/>
<comment type="similarity">
    <text evidence="6">Belongs to the sodium:neurotransmitter symporter (SNF) (TC 2.A.22) family.</text>
</comment>
<accession>A0A1H3ZD45</accession>
<organism evidence="8 9">
    <name type="scientific">Alkalimonas amylolytica</name>
    <dbReference type="NCBI Taxonomy" id="152573"/>
    <lineage>
        <taxon>Bacteria</taxon>
        <taxon>Pseudomonadati</taxon>
        <taxon>Pseudomonadota</taxon>
        <taxon>Gammaproteobacteria</taxon>
        <taxon>Alkalimonas</taxon>
    </lineage>
</organism>
<dbReference type="Pfam" id="PF00209">
    <property type="entry name" value="SNF"/>
    <property type="match status" value="2"/>
</dbReference>
<evidence type="ECO:0000256" key="6">
    <source>
        <dbReference type="RuleBase" id="RU003732"/>
    </source>
</evidence>
<feature type="transmembrane region" description="Helical" evidence="7">
    <location>
        <begin position="260"/>
        <end position="281"/>
    </location>
</feature>
<gene>
    <name evidence="8" type="ORF">SAMN04488051_102121</name>
</gene>
<protein>
    <recommendedName>
        <fullName evidence="6">Transporter</fullName>
    </recommendedName>
</protein>
<dbReference type="PANTHER" id="PTHR42948:SF1">
    <property type="entry name" value="TRANSPORTER"/>
    <property type="match status" value="1"/>
</dbReference>
<dbReference type="PROSITE" id="PS00610">
    <property type="entry name" value="NA_NEUROTRAN_SYMP_1"/>
    <property type="match status" value="1"/>
</dbReference>
<keyword evidence="6" id="KW-0769">Symport</keyword>
<dbReference type="PANTHER" id="PTHR42948">
    <property type="entry name" value="TRANSPORTER"/>
    <property type="match status" value="1"/>
</dbReference>
<sequence>MSGARESVHGMWSGRFAFILAATGAAVGLGNIWKFPYIMGENGGGAFVLVYLLCIVLIGIPVMMSEVLIGRRGRQSPGLSVKTLAQEASASPRWQIAGWSGLVASYLILSFYAVVAGWAMAYVIKTARGDFQGAGAEAIGAQFAAHLANPWILMAWSAVILFVTVYVVGRGVHKGLEKAVNFLMPSLFVLLGIMAIYSATNGAFGEAIAFMFTPDFSKLTINGVLLALGHAFFTLSLASGAMIIYGAYLPSNVSIAKTSMLIALVDTAVAMLAGLAIYPLVFQYGLTPAEGPGLIFVTLPIAFGSMPFGTFFGTLFFVMLVFAAFTSAIAMIESTVAWLVERKGLSRFTATAATGGSLWLLGLLTVFSFSGASWATFELTVFGKSITSFFEAVDYLTSAIMLPLGGLVIAVFTGWVMKKKSTEEELQTSALMYGIWRFAIRWFTPVAVAIVFLHLIGVLDRILRLLGL</sequence>
<feature type="transmembrane region" description="Helical" evidence="7">
    <location>
        <begin position="352"/>
        <end position="375"/>
    </location>
</feature>
<dbReference type="RefSeq" id="WP_091339988.1">
    <property type="nucleotide sequence ID" value="NZ_FNRM01000002.1"/>
</dbReference>
<evidence type="ECO:0000256" key="4">
    <source>
        <dbReference type="ARBA" id="ARBA00022989"/>
    </source>
</evidence>
<evidence type="ECO:0000256" key="3">
    <source>
        <dbReference type="ARBA" id="ARBA00022692"/>
    </source>
</evidence>
<dbReference type="OrthoDB" id="9762833at2"/>
<feature type="transmembrane region" description="Helical" evidence="7">
    <location>
        <begin position="12"/>
        <end position="33"/>
    </location>
</feature>
<dbReference type="EMBL" id="FNRM01000002">
    <property type="protein sequence ID" value="SEA21252.1"/>
    <property type="molecule type" value="Genomic_DNA"/>
</dbReference>
<name>A0A1H3ZD45_ALKAM</name>
<dbReference type="PROSITE" id="PS50267">
    <property type="entry name" value="NA_NEUROTRAN_SYMP_3"/>
    <property type="match status" value="1"/>
</dbReference>
<evidence type="ECO:0000313" key="9">
    <source>
        <dbReference type="Proteomes" id="UP000198773"/>
    </source>
</evidence>
<evidence type="ECO:0000256" key="1">
    <source>
        <dbReference type="ARBA" id="ARBA00004141"/>
    </source>
</evidence>
<keyword evidence="3 6" id="KW-0812">Transmembrane</keyword>
<dbReference type="STRING" id="152573.SAMN04488051_102121"/>
<dbReference type="SUPFAM" id="SSF161070">
    <property type="entry name" value="SNF-like"/>
    <property type="match status" value="1"/>
</dbReference>
<evidence type="ECO:0000256" key="7">
    <source>
        <dbReference type="SAM" id="Phobius"/>
    </source>
</evidence>
<dbReference type="PRINTS" id="PR00176">
    <property type="entry name" value="NANEUSMPORT"/>
</dbReference>
<dbReference type="NCBIfam" id="NF037979">
    <property type="entry name" value="Na_transp"/>
    <property type="match status" value="1"/>
</dbReference>
<feature type="transmembrane region" description="Helical" evidence="7">
    <location>
        <begin position="395"/>
        <end position="417"/>
    </location>
</feature>
<keyword evidence="4 7" id="KW-1133">Transmembrane helix</keyword>
<dbReference type="GO" id="GO:0016020">
    <property type="term" value="C:membrane"/>
    <property type="evidence" value="ECO:0007669"/>
    <property type="project" value="UniProtKB-SubCell"/>
</dbReference>
<dbReference type="InterPro" id="IPR037272">
    <property type="entry name" value="SNS_sf"/>
</dbReference>
<dbReference type="InterPro" id="IPR000175">
    <property type="entry name" value="Na/ntran_symport"/>
</dbReference>
<feature type="transmembrane region" description="Helical" evidence="7">
    <location>
        <begin position="438"/>
        <end position="459"/>
    </location>
</feature>
<evidence type="ECO:0000256" key="2">
    <source>
        <dbReference type="ARBA" id="ARBA00022448"/>
    </source>
</evidence>
<keyword evidence="2 6" id="KW-0813">Transport</keyword>
<feature type="transmembrane region" description="Helical" evidence="7">
    <location>
        <begin position="45"/>
        <end position="64"/>
    </location>
</feature>
<comment type="subcellular location">
    <subcellularLocation>
        <location evidence="1">Membrane</location>
        <topology evidence="1">Multi-pass membrane protein</topology>
    </subcellularLocation>
</comment>
<dbReference type="AlphaFoldDB" id="A0A1H3ZD45"/>
<feature type="transmembrane region" description="Helical" evidence="7">
    <location>
        <begin position="219"/>
        <end position="248"/>
    </location>
</feature>
<evidence type="ECO:0000313" key="8">
    <source>
        <dbReference type="EMBL" id="SEA21252.1"/>
    </source>
</evidence>
<dbReference type="Proteomes" id="UP000198773">
    <property type="component" value="Unassembled WGS sequence"/>
</dbReference>